<dbReference type="AlphaFoldDB" id="A0A7M1STQ4"/>
<accession>A0A7M1STQ4</accession>
<dbReference type="GO" id="GO:0004622">
    <property type="term" value="F:phosphatidylcholine lysophospholipase activity"/>
    <property type="evidence" value="ECO:0007669"/>
    <property type="project" value="TreeGrafter"/>
</dbReference>
<dbReference type="KEGG" id="halt:IM660_16230"/>
<reference evidence="2 3" key="1">
    <citation type="submission" date="2020-10" db="EMBL/GenBank/DDBJ databases">
        <title>Haloactinobacterium sp. RN3S43, a bacterium isolated from saline soil.</title>
        <authorList>
            <person name="Sun J.-Q."/>
        </authorList>
    </citation>
    <scope>NUCLEOTIDE SEQUENCE [LARGE SCALE GENOMIC DNA]</scope>
    <source>
        <strain evidence="2 3">RN3S43</strain>
    </source>
</reference>
<feature type="domain" description="SGNH hydrolase-type esterase" evidence="1">
    <location>
        <begin position="18"/>
        <end position="194"/>
    </location>
</feature>
<dbReference type="PANTHER" id="PTHR30383:SF5">
    <property type="entry name" value="SGNH HYDROLASE-TYPE ESTERASE DOMAIN-CONTAINING PROTEIN"/>
    <property type="match status" value="1"/>
</dbReference>
<dbReference type="EMBL" id="CP063169">
    <property type="protein sequence ID" value="QOR70152.1"/>
    <property type="molecule type" value="Genomic_DNA"/>
</dbReference>
<evidence type="ECO:0000313" key="2">
    <source>
        <dbReference type="EMBL" id="QOR70152.1"/>
    </source>
</evidence>
<protein>
    <submittedName>
        <fullName evidence="2">SGNH/GDSL hydrolase family protein</fullName>
    </submittedName>
</protein>
<dbReference type="Proteomes" id="UP000593758">
    <property type="component" value="Chromosome"/>
</dbReference>
<keyword evidence="2" id="KW-0378">Hydrolase</keyword>
<evidence type="ECO:0000313" key="3">
    <source>
        <dbReference type="Proteomes" id="UP000593758"/>
    </source>
</evidence>
<proteinExistence type="predicted"/>
<name>A0A7M1STQ4_9MICO</name>
<keyword evidence="3" id="KW-1185">Reference proteome</keyword>
<gene>
    <name evidence="2" type="ORF">IM660_16230</name>
</gene>
<dbReference type="Pfam" id="PF13472">
    <property type="entry name" value="Lipase_GDSL_2"/>
    <property type="match status" value="1"/>
</dbReference>
<dbReference type="InterPro" id="IPR036514">
    <property type="entry name" value="SGNH_hydro_sf"/>
</dbReference>
<sequence length="206" mass="22845">MSRLPSVGSPFVTILLTGDSITDCGRDRTDLTSLGEGYASLVAADVPEKRVINTGIGGHRVVDLQARWDADVLAHSPEVLSIMIGINDTWRRYDSGDPTSAEAYESGYRDLLTRSRAAGVKRIILVEPFLLPVNADQWAWREDLDPKIQVVRRLAAEFDAEYLATDGPLTQTASRTSPEFLAHDGVHPTPTGHRFIADLWLDNYRR</sequence>
<evidence type="ECO:0000259" key="1">
    <source>
        <dbReference type="Pfam" id="PF13472"/>
    </source>
</evidence>
<dbReference type="PANTHER" id="PTHR30383">
    <property type="entry name" value="THIOESTERASE 1/PROTEASE 1/LYSOPHOSPHOLIPASE L1"/>
    <property type="match status" value="1"/>
</dbReference>
<dbReference type="CDD" id="cd01834">
    <property type="entry name" value="SGNH_hydrolase_like_2"/>
    <property type="match status" value="1"/>
</dbReference>
<dbReference type="InterPro" id="IPR051532">
    <property type="entry name" value="Ester_Hydrolysis_Enzymes"/>
</dbReference>
<dbReference type="SUPFAM" id="SSF52266">
    <property type="entry name" value="SGNH hydrolase"/>
    <property type="match status" value="1"/>
</dbReference>
<dbReference type="InterPro" id="IPR013830">
    <property type="entry name" value="SGNH_hydro"/>
</dbReference>
<organism evidence="2 3">
    <name type="scientific">Ruania alkalisoli</name>
    <dbReference type="NCBI Taxonomy" id="2779775"/>
    <lineage>
        <taxon>Bacteria</taxon>
        <taxon>Bacillati</taxon>
        <taxon>Actinomycetota</taxon>
        <taxon>Actinomycetes</taxon>
        <taxon>Micrococcales</taxon>
        <taxon>Ruaniaceae</taxon>
        <taxon>Ruania</taxon>
    </lineage>
</organism>
<dbReference type="Gene3D" id="3.40.50.1110">
    <property type="entry name" value="SGNH hydrolase"/>
    <property type="match status" value="1"/>
</dbReference>